<proteinExistence type="predicted"/>
<reference evidence="2 3" key="1">
    <citation type="submission" date="2020-10" db="EMBL/GenBank/DDBJ databases">
        <title>Connecting structure to function with the recovery of over 1000 high-quality activated sludge metagenome-assembled genomes encoding full-length rRNA genes using long-read sequencing.</title>
        <authorList>
            <person name="Singleton C.M."/>
            <person name="Petriglieri F."/>
            <person name="Kristensen J.M."/>
            <person name="Kirkegaard R.H."/>
            <person name="Michaelsen T.Y."/>
            <person name="Andersen M.H."/>
            <person name="Karst S.M."/>
            <person name="Dueholm M.S."/>
            <person name="Nielsen P.H."/>
            <person name="Albertsen M."/>
        </authorList>
    </citation>
    <scope>NUCLEOTIDE SEQUENCE [LARGE SCALE GENOMIC DNA]</scope>
    <source>
        <strain evidence="2">Ribe_18-Q3-R11-54_MAXAC.273</strain>
    </source>
</reference>
<dbReference type="PANTHER" id="PTHR43691">
    <property type="entry name" value="URIDINE PHOSPHORYLASE"/>
    <property type="match status" value="1"/>
</dbReference>
<protein>
    <submittedName>
        <fullName evidence="2">Nucleoside phosphorylase</fullName>
    </submittedName>
</protein>
<dbReference type="EMBL" id="JADKGY010000029">
    <property type="protein sequence ID" value="MBK9984260.1"/>
    <property type="molecule type" value="Genomic_DNA"/>
</dbReference>
<dbReference type="PANTHER" id="PTHR43691:SF15">
    <property type="entry name" value="PHOSPHORYLASE, PUTATIVE-RELATED"/>
    <property type="match status" value="1"/>
</dbReference>
<comment type="caution">
    <text evidence="2">The sequence shown here is derived from an EMBL/GenBank/DDBJ whole genome shotgun (WGS) entry which is preliminary data.</text>
</comment>
<dbReference type="GO" id="GO:0005829">
    <property type="term" value="C:cytosol"/>
    <property type="evidence" value="ECO:0007669"/>
    <property type="project" value="TreeGrafter"/>
</dbReference>
<evidence type="ECO:0000313" key="3">
    <source>
        <dbReference type="Proteomes" id="UP000808337"/>
    </source>
</evidence>
<organism evidence="2 3">
    <name type="scientific">Candidatus Opimibacter skivensis</name>
    <dbReference type="NCBI Taxonomy" id="2982028"/>
    <lineage>
        <taxon>Bacteria</taxon>
        <taxon>Pseudomonadati</taxon>
        <taxon>Bacteroidota</taxon>
        <taxon>Saprospiria</taxon>
        <taxon>Saprospirales</taxon>
        <taxon>Saprospiraceae</taxon>
        <taxon>Candidatus Opimibacter</taxon>
    </lineage>
</organism>
<dbReference type="Gene3D" id="3.40.50.1580">
    <property type="entry name" value="Nucleoside phosphorylase domain"/>
    <property type="match status" value="1"/>
</dbReference>
<dbReference type="Pfam" id="PF01048">
    <property type="entry name" value="PNP_UDP_1"/>
    <property type="match status" value="1"/>
</dbReference>
<feature type="domain" description="Nucleoside phosphorylase" evidence="1">
    <location>
        <begin position="28"/>
        <end position="248"/>
    </location>
</feature>
<dbReference type="SUPFAM" id="SSF53167">
    <property type="entry name" value="Purine and uridine phosphorylases"/>
    <property type="match status" value="1"/>
</dbReference>
<gene>
    <name evidence="2" type="ORF">IPP15_18125</name>
</gene>
<dbReference type="InterPro" id="IPR035994">
    <property type="entry name" value="Nucleoside_phosphorylase_sf"/>
</dbReference>
<dbReference type="Proteomes" id="UP000808337">
    <property type="component" value="Unassembled WGS sequence"/>
</dbReference>
<dbReference type="GO" id="GO:0006218">
    <property type="term" value="P:uridine catabolic process"/>
    <property type="evidence" value="ECO:0007669"/>
    <property type="project" value="TreeGrafter"/>
</dbReference>
<name>A0A9D7SZ12_9BACT</name>
<dbReference type="GO" id="GO:0004850">
    <property type="term" value="F:uridine phosphorylase activity"/>
    <property type="evidence" value="ECO:0007669"/>
    <property type="project" value="TreeGrafter"/>
</dbReference>
<dbReference type="AlphaFoldDB" id="A0A9D7SZ12"/>
<evidence type="ECO:0000313" key="2">
    <source>
        <dbReference type="EMBL" id="MBK9984260.1"/>
    </source>
</evidence>
<accession>A0A9D7SZ12</accession>
<dbReference type="CDD" id="cd00436">
    <property type="entry name" value="UP_TbUP-like"/>
    <property type="match status" value="1"/>
</dbReference>
<dbReference type="InterPro" id="IPR000845">
    <property type="entry name" value="Nucleoside_phosphorylase_d"/>
</dbReference>
<evidence type="ECO:0000259" key="1">
    <source>
        <dbReference type="Pfam" id="PF01048"/>
    </source>
</evidence>
<sequence>MNESELILNPDGSVYHLSLRPEEIANTIILVGDQDRVPKVSKYFDRIDLEKQKREFVTHTGWIGAKRITVVSTGIGTDNIDIVINELDALANINFNTRQINPSLQSLSLIRIGTSGSIHHDVKLDDIVISKYAIGTDALGHYYDVEKQPHPLLPSWSYLTGRYAFDLNKFPFEFIEGITLTCPGFYNPQGRILRITPAYNIPLDELTSIKINNTHITNMEMETSGIYLLAHLLGHKAISFNAILAQRLDGKFSSNPDKIIDELIQHVLKWITLNP</sequence>